<comment type="caution">
    <text evidence="1">Lacks the conserved His residue that binds heme iron in the nitrobindin family.</text>
</comment>
<dbReference type="Gene3D" id="2.40.128.20">
    <property type="match status" value="1"/>
</dbReference>
<comment type="caution">
    <text evidence="3">The sequence shown here is derived from an EMBL/GenBank/DDBJ whole genome shotgun (WGS) entry which is preliminary data.</text>
</comment>
<dbReference type="RefSeq" id="WP_100423291.1">
    <property type="nucleotide sequence ID" value="NZ_BOOX01000001.1"/>
</dbReference>
<dbReference type="EMBL" id="PGFE01000003">
    <property type="protein sequence ID" value="PJJ70296.1"/>
    <property type="molecule type" value="Genomic_DNA"/>
</dbReference>
<dbReference type="AlphaFoldDB" id="A0A2M9CEC7"/>
<comment type="similarity">
    <text evidence="1">Belongs to the nitrobindin family.</text>
</comment>
<organism evidence="3 4">
    <name type="scientific">Sediminihabitans luteus</name>
    <dbReference type="NCBI Taxonomy" id="1138585"/>
    <lineage>
        <taxon>Bacteria</taxon>
        <taxon>Bacillati</taxon>
        <taxon>Actinomycetota</taxon>
        <taxon>Actinomycetes</taxon>
        <taxon>Micrococcales</taxon>
        <taxon>Cellulomonadaceae</taxon>
        <taxon>Sediminihabitans</taxon>
    </lineage>
</organism>
<name>A0A2M9CEC7_9CELL</name>
<dbReference type="Pfam" id="PF08768">
    <property type="entry name" value="THAP4_heme-bd"/>
    <property type="match status" value="1"/>
</dbReference>
<comment type="caution">
    <text evidence="1">Lacks conserved residue(s) required for the propagation of feature annotation.</text>
</comment>
<dbReference type="PANTHER" id="PTHR15854">
    <property type="entry name" value="THAP4 PROTEIN"/>
    <property type="match status" value="1"/>
</dbReference>
<proteinExistence type="inferred from homology"/>
<dbReference type="InterPro" id="IPR045165">
    <property type="entry name" value="Nitrobindin"/>
</dbReference>
<dbReference type="HAMAP" id="MF_01297">
    <property type="entry name" value="nitrobindin"/>
    <property type="match status" value="1"/>
</dbReference>
<evidence type="ECO:0000313" key="4">
    <source>
        <dbReference type="Proteomes" id="UP000231693"/>
    </source>
</evidence>
<protein>
    <recommendedName>
        <fullName evidence="1">Ferric nitrobindin-like protein</fullName>
    </recommendedName>
</protein>
<dbReference type="InterPro" id="IPR022939">
    <property type="entry name" value="Nb(III)_bact/plant"/>
</dbReference>
<dbReference type="CDD" id="cd07828">
    <property type="entry name" value="lipocalin_heme-bd-THAP4-like"/>
    <property type="match status" value="1"/>
</dbReference>
<reference evidence="3 4" key="1">
    <citation type="submission" date="2017-11" db="EMBL/GenBank/DDBJ databases">
        <title>Genomic Encyclopedia of Archaeal and Bacterial Type Strains, Phase II (KMG-II): From Individual Species to Whole Genera.</title>
        <authorList>
            <person name="Goeker M."/>
        </authorList>
    </citation>
    <scope>NUCLEOTIDE SEQUENCE [LARGE SCALE GENOMIC DNA]</scope>
    <source>
        <strain evidence="3 4">DSM 25478</strain>
    </source>
</reference>
<dbReference type="SUPFAM" id="SSF50814">
    <property type="entry name" value="Lipocalins"/>
    <property type="match status" value="1"/>
</dbReference>
<dbReference type="PANTHER" id="PTHR15854:SF4">
    <property type="entry name" value="PEROXYNITRITE ISOMERASE THAP4"/>
    <property type="match status" value="1"/>
</dbReference>
<keyword evidence="4" id="KW-1185">Reference proteome</keyword>
<dbReference type="OrthoDB" id="4804006at2"/>
<accession>A0A2M9CEC7</accession>
<dbReference type="InterPro" id="IPR012674">
    <property type="entry name" value="Calycin"/>
</dbReference>
<evidence type="ECO:0000313" key="3">
    <source>
        <dbReference type="EMBL" id="PJJ70296.1"/>
    </source>
</evidence>
<feature type="domain" description="THAP4-like heme-binding" evidence="2">
    <location>
        <begin position="13"/>
        <end position="191"/>
    </location>
</feature>
<sequence>MAFEIPDDLSPEVYPLAWLLGSWRGQGVLDYPGIDAAPFVSDVTFDHDGGPYLRFVSTVRVLDAPVPEVGPDGAPLAPVPGADDPTAGTVWSTETGYWRVASERPEGLAEGRFPLEVLLADAAGRVSVYLGVVGNGRVDLASDLIARTGTAAEVGASKRLFGLVEGDLLWIQEIAAFGHPMQSYASARLVRQ</sequence>
<dbReference type="InterPro" id="IPR014878">
    <property type="entry name" value="THAP4-like_heme-bd"/>
</dbReference>
<gene>
    <name evidence="3" type="ORF">CLV28_2127</name>
</gene>
<feature type="short sequence motif" description="GXWXGXG" evidence="1">
    <location>
        <begin position="21"/>
        <end position="27"/>
    </location>
</feature>
<evidence type="ECO:0000259" key="2">
    <source>
        <dbReference type="Pfam" id="PF08768"/>
    </source>
</evidence>
<evidence type="ECO:0000256" key="1">
    <source>
        <dbReference type="HAMAP-Rule" id="MF_01297"/>
    </source>
</evidence>
<dbReference type="Proteomes" id="UP000231693">
    <property type="component" value="Unassembled WGS sequence"/>
</dbReference>